<name>A0A0K1S613_9CHRO</name>
<evidence type="ECO:0000313" key="2">
    <source>
        <dbReference type="Proteomes" id="UP000068167"/>
    </source>
</evidence>
<evidence type="ECO:0000313" key="1">
    <source>
        <dbReference type="EMBL" id="AKV69495.1"/>
    </source>
</evidence>
<dbReference type="Proteomes" id="UP000068167">
    <property type="component" value="Chromosome"/>
</dbReference>
<keyword evidence="2" id="KW-1185">Reference proteome</keyword>
<accession>A0A0K1S613</accession>
<reference evidence="1 2" key="1">
    <citation type="journal article" date="2016" name="Stand. Genomic Sci.">
        <title>Complete genome sequence and genomic characterization of Microcystis panniformis FACHB 1757 by third-generation sequencing.</title>
        <authorList>
            <person name="Zhang J.Y."/>
            <person name="Guan R."/>
            <person name="Zhang H.J."/>
            <person name="Li H."/>
            <person name="Xiao P."/>
            <person name="Yu G.L."/>
            <person name="Du L."/>
            <person name="Cao D.M."/>
            <person name="Zhu B.C."/>
            <person name="Li R.H."/>
            <person name="Lu Z.H."/>
        </authorList>
    </citation>
    <scope>NUCLEOTIDE SEQUENCE [LARGE SCALE GENOMIC DNA]</scope>
    <source>
        <strain evidence="1 2">FACHB-1757</strain>
    </source>
</reference>
<dbReference type="AlphaFoldDB" id="A0A0K1S613"/>
<dbReference type="PATRIC" id="fig|1638788.3.peg.4631"/>
<dbReference type="KEGG" id="mpk:VL20_4594"/>
<protein>
    <submittedName>
        <fullName evidence="1">Uncharacterized protein</fullName>
    </submittedName>
</protein>
<dbReference type="EMBL" id="CP011339">
    <property type="protein sequence ID" value="AKV69495.1"/>
    <property type="molecule type" value="Genomic_DNA"/>
</dbReference>
<proteinExistence type="predicted"/>
<sequence length="41" mass="5054">MGVIIYFCQKLLHIRNKINFFEQINIPYLDKAIDYFGRRDF</sequence>
<gene>
    <name evidence="1" type="ORF">VL20_4594</name>
</gene>
<organism evidence="1 2">
    <name type="scientific">Microcystis panniformis FACHB-1757</name>
    <dbReference type="NCBI Taxonomy" id="1638788"/>
    <lineage>
        <taxon>Bacteria</taxon>
        <taxon>Bacillati</taxon>
        <taxon>Cyanobacteriota</taxon>
        <taxon>Cyanophyceae</taxon>
        <taxon>Oscillatoriophycideae</taxon>
        <taxon>Chroococcales</taxon>
        <taxon>Microcystaceae</taxon>
        <taxon>Microcystis</taxon>
    </lineage>
</organism>